<protein>
    <submittedName>
        <fullName evidence="1">SAG family member</fullName>
    </submittedName>
</protein>
<dbReference type="VEuPathDB" id="ToxoDB:EBH_0000020"/>
<keyword evidence="2" id="KW-1185">Reference proteome</keyword>
<name>U6L5D4_9EIME</name>
<gene>
    <name evidence="1" type="ORF">EBH_0000020</name>
</gene>
<dbReference type="Proteomes" id="UP000030750">
    <property type="component" value="Unassembled WGS sequence"/>
</dbReference>
<sequence length="248" mass="26765">MELLLPRGNWTEANWAVLPLKVTRPFYACLPVNLARNGKLPVHINEVSKDEKLVSSLMNILVVSGETDSQATCQTLFEGKEQLKNVFHHVLESQDEPDYRQLLQASLNEGLEAFKNKEYPKTEGDWQKVWANEAGANLAYLLSANSTAVGCVIGKCTAVPNQPPAREQPDTETQGKTAVLFCQLDPAATKGQAPFGEEYFAGLIARTAQLADMSADDLKAPTNDGTAAAAVPTIVFAGFAAMLTAISA</sequence>
<evidence type="ECO:0000313" key="2">
    <source>
        <dbReference type="Proteomes" id="UP000030750"/>
    </source>
</evidence>
<accession>U6L5D4</accession>
<reference evidence="1" key="1">
    <citation type="submission" date="2013-10" db="EMBL/GenBank/DDBJ databases">
        <title>Genomic analysis of the causative agents of coccidiosis in chickens.</title>
        <authorList>
            <person name="Reid A.J."/>
            <person name="Blake D."/>
            <person name="Billington K."/>
            <person name="Browne H."/>
            <person name="Dunn M."/>
            <person name="Hung S."/>
            <person name="Kawahara F."/>
            <person name="Miranda-Saavedra D."/>
            <person name="Mourier T."/>
            <person name="Nagra H."/>
            <person name="Otto T.D."/>
            <person name="Rawlings N."/>
            <person name="Sanchez A."/>
            <person name="Sanders M."/>
            <person name="Subramaniam C."/>
            <person name="Tay Y."/>
            <person name="Dear P."/>
            <person name="Doerig C."/>
            <person name="Gruber A."/>
            <person name="Parkinson J."/>
            <person name="Shirley M."/>
            <person name="Wan K.L."/>
            <person name="Berriman M."/>
            <person name="Tomley F."/>
            <person name="Pain A."/>
        </authorList>
    </citation>
    <scope>NUCLEOTIDE SEQUENCE [LARGE SCALE GENOMIC DNA]</scope>
    <source>
        <strain evidence="1">Houghton</strain>
    </source>
</reference>
<dbReference type="AlphaFoldDB" id="U6L5D4"/>
<proteinExistence type="predicted"/>
<reference evidence="1" key="2">
    <citation type="submission" date="2013-10" db="EMBL/GenBank/DDBJ databases">
        <authorList>
            <person name="Aslett M."/>
        </authorList>
    </citation>
    <scope>NUCLEOTIDE SEQUENCE [LARGE SCALE GENOMIC DNA]</scope>
    <source>
        <strain evidence="1">Houghton</strain>
    </source>
</reference>
<organism evidence="1 2">
    <name type="scientific">Eimeria brunetti</name>
    <dbReference type="NCBI Taxonomy" id="51314"/>
    <lineage>
        <taxon>Eukaryota</taxon>
        <taxon>Sar</taxon>
        <taxon>Alveolata</taxon>
        <taxon>Apicomplexa</taxon>
        <taxon>Conoidasida</taxon>
        <taxon>Coccidia</taxon>
        <taxon>Eucoccidiorida</taxon>
        <taxon>Eimeriorina</taxon>
        <taxon>Eimeriidae</taxon>
        <taxon>Eimeria</taxon>
    </lineage>
</organism>
<dbReference type="Pfam" id="PF11054">
    <property type="entry name" value="Surface_antigen"/>
    <property type="match status" value="1"/>
</dbReference>
<dbReference type="EMBL" id="HG710173">
    <property type="protein sequence ID" value="CDJ45607.1"/>
    <property type="molecule type" value="Genomic_DNA"/>
</dbReference>
<evidence type="ECO:0000313" key="1">
    <source>
        <dbReference type="EMBL" id="CDJ45607.1"/>
    </source>
</evidence>
<dbReference type="InterPro" id="IPR021288">
    <property type="entry name" value="Surface_antigen"/>
</dbReference>